<dbReference type="Proteomes" id="UP000663888">
    <property type="component" value="Unassembled WGS sequence"/>
</dbReference>
<evidence type="ECO:0000256" key="1">
    <source>
        <dbReference type="SAM" id="MobiDB-lite"/>
    </source>
</evidence>
<dbReference type="Proteomes" id="UP000663861">
    <property type="component" value="Unassembled WGS sequence"/>
</dbReference>
<dbReference type="EMBL" id="CAJMWX010000861">
    <property type="protein sequence ID" value="CAE6436253.1"/>
    <property type="molecule type" value="Genomic_DNA"/>
</dbReference>
<proteinExistence type="predicted"/>
<organism evidence="3 4">
    <name type="scientific">Rhizoctonia solani</name>
    <dbReference type="NCBI Taxonomy" id="456999"/>
    <lineage>
        <taxon>Eukaryota</taxon>
        <taxon>Fungi</taxon>
        <taxon>Dikarya</taxon>
        <taxon>Basidiomycota</taxon>
        <taxon>Agaricomycotina</taxon>
        <taxon>Agaricomycetes</taxon>
        <taxon>Cantharellales</taxon>
        <taxon>Ceratobasidiaceae</taxon>
        <taxon>Rhizoctonia</taxon>
    </lineage>
</organism>
<dbReference type="EMBL" id="CAJMWY010000357">
    <property type="protein sequence ID" value="CAE6429618.1"/>
    <property type="molecule type" value="Genomic_DNA"/>
</dbReference>
<dbReference type="AlphaFoldDB" id="A0A8H2XTS3"/>
<evidence type="ECO:0000313" key="4">
    <source>
        <dbReference type="Proteomes" id="UP000663888"/>
    </source>
</evidence>
<feature type="compositionally biased region" description="Polar residues" evidence="1">
    <location>
        <begin position="24"/>
        <end position="44"/>
    </location>
</feature>
<feature type="region of interest" description="Disordered" evidence="1">
    <location>
        <begin position="1"/>
        <end position="49"/>
    </location>
</feature>
<evidence type="ECO:0000313" key="3">
    <source>
        <dbReference type="EMBL" id="CAE6436253.1"/>
    </source>
</evidence>
<name>A0A8H2XTS3_9AGAM</name>
<gene>
    <name evidence="2" type="ORF">RDB_LOCUS24224</name>
    <name evidence="3" type="ORF">RDB_LOCUS42845</name>
</gene>
<sequence>MQAIRDIAARRRSTVPQYNKHEAMSNSPRDATPVQLPNHSQNLNLPPVSRRSLKRLRRYYLANLSSKHGSTQNQTITSGTYHVSEGADFIRLETSENKEGNLGILVLESPRPNKGPNMHRLLSAMQSIGNMVPIAPNLGYFSSMDRTASESYIHNLVPTPASESITFQIPLPLDNVVVLAGRISSRRSRRLLGSKERNWFIEAMWEGLKRLNAVNEGNAPVNPGSSPNRENIHPRIPALVDEVMPTFGASLLHFHHKVLRVQQKRDHSMSASQEQKNMVRREIAERNQDIIQTQAGWNAVEQEREELRRKENQLQQRLLVRGSTMN</sequence>
<protein>
    <submittedName>
        <fullName evidence="3">Uncharacterized protein</fullName>
    </submittedName>
</protein>
<accession>A0A8H2XTS3</accession>
<evidence type="ECO:0000313" key="2">
    <source>
        <dbReference type="EMBL" id="CAE6429618.1"/>
    </source>
</evidence>
<reference evidence="3" key="1">
    <citation type="submission" date="2021-01" db="EMBL/GenBank/DDBJ databases">
        <authorList>
            <person name="Kaushik A."/>
        </authorList>
    </citation>
    <scope>NUCLEOTIDE SEQUENCE</scope>
    <source>
        <strain evidence="3">AG4-R118</strain>
        <strain evidence="2">AG4-RS23</strain>
    </source>
</reference>
<comment type="caution">
    <text evidence="3">The sequence shown here is derived from an EMBL/GenBank/DDBJ whole genome shotgun (WGS) entry which is preliminary data.</text>
</comment>